<dbReference type="PANTHER" id="PTHR10302">
    <property type="entry name" value="SINGLE-STRANDED DNA-BINDING PROTEIN"/>
    <property type="match status" value="1"/>
</dbReference>
<dbReference type="GO" id="GO:0003677">
    <property type="term" value="F:DNA binding"/>
    <property type="evidence" value="ECO:0007669"/>
    <property type="project" value="UniProtKB-KW"/>
</dbReference>
<dbReference type="PIRSF" id="PIRSF002070">
    <property type="entry name" value="SSB"/>
    <property type="match status" value="1"/>
</dbReference>
<dbReference type="InterPro" id="IPR012340">
    <property type="entry name" value="NA-bd_OB-fold"/>
</dbReference>
<gene>
    <name evidence="4" type="ORF">GCM10008906_09020</name>
</gene>
<dbReference type="InterPro" id="IPR011344">
    <property type="entry name" value="ssDNA-bd"/>
</dbReference>
<evidence type="ECO:0000256" key="1">
    <source>
        <dbReference type="ARBA" id="ARBA00023125"/>
    </source>
</evidence>
<dbReference type="EMBL" id="BAAACG010000006">
    <property type="protein sequence ID" value="GAA0735383.1"/>
    <property type="molecule type" value="Genomic_DNA"/>
</dbReference>
<dbReference type="Pfam" id="PF00436">
    <property type="entry name" value="SSB"/>
    <property type="match status" value="1"/>
</dbReference>
<evidence type="ECO:0000256" key="2">
    <source>
        <dbReference type="HAMAP-Rule" id="MF_00984"/>
    </source>
</evidence>
<dbReference type="CDD" id="cd04496">
    <property type="entry name" value="SSB_OBF"/>
    <property type="match status" value="1"/>
</dbReference>
<comment type="subunit">
    <text evidence="2">Homotetramer.</text>
</comment>
<keyword evidence="1 2" id="KW-0238">DNA-binding</keyword>
<evidence type="ECO:0000313" key="4">
    <source>
        <dbReference type="EMBL" id="GAA0735383.1"/>
    </source>
</evidence>
<dbReference type="SUPFAM" id="SSF50249">
    <property type="entry name" value="Nucleic acid-binding proteins"/>
    <property type="match status" value="1"/>
</dbReference>
<dbReference type="HAMAP" id="MF_00984">
    <property type="entry name" value="SSB"/>
    <property type="match status" value="1"/>
</dbReference>
<dbReference type="NCBIfam" id="TIGR00621">
    <property type="entry name" value="ssb"/>
    <property type="match status" value="1"/>
</dbReference>
<evidence type="ECO:0000313" key="5">
    <source>
        <dbReference type="Proteomes" id="UP001501510"/>
    </source>
</evidence>
<accession>A0ABP3UJE8</accession>
<name>A0ABP3UJE8_9CLOT</name>
<comment type="caution">
    <text evidence="4">The sequence shown here is derived from an EMBL/GenBank/DDBJ whole genome shotgun (WGS) entry which is preliminary data.</text>
</comment>
<evidence type="ECO:0000256" key="3">
    <source>
        <dbReference type="PIRNR" id="PIRNR002070"/>
    </source>
</evidence>
<sequence>MNKVNLTGRWTKDLELTFLPGNGTAVAKGILAVNKKFKKEGQPQADFLPIVIWRKQAESTSNYCGKKGDLIGISGRIETRNYTNKEGNTVYITEIVAEETDFLNFKSNNITGNVDNNQVEDYGKDITPVDEGDIPF</sequence>
<dbReference type="PROSITE" id="PS50935">
    <property type="entry name" value="SSB"/>
    <property type="match status" value="1"/>
</dbReference>
<protein>
    <recommendedName>
        <fullName evidence="2 3">Single-stranded DNA-binding protein</fullName>
        <shortName evidence="2">SSB</shortName>
    </recommendedName>
</protein>
<proteinExistence type="inferred from homology"/>
<organism evidence="4 5">
    <name type="scientific">Clostridium oceanicum</name>
    <dbReference type="NCBI Taxonomy" id="1543"/>
    <lineage>
        <taxon>Bacteria</taxon>
        <taxon>Bacillati</taxon>
        <taxon>Bacillota</taxon>
        <taxon>Clostridia</taxon>
        <taxon>Eubacteriales</taxon>
        <taxon>Clostridiaceae</taxon>
        <taxon>Clostridium</taxon>
    </lineage>
</organism>
<dbReference type="PANTHER" id="PTHR10302:SF27">
    <property type="entry name" value="SINGLE-STRANDED DNA-BINDING PROTEIN"/>
    <property type="match status" value="1"/>
</dbReference>
<reference evidence="5" key="1">
    <citation type="journal article" date="2019" name="Int. J. Syst. Evol. Microbiol.">
        <title>The Global Catalogue of Microorganisms (GCM) 10K type strain sequencing project: providing services to taxonomists for standard genome sequencing and annotation.</title>
        <authorList>
            <consortium name="The Broad Institute Genomics Platform"/>
            <consortium name="The Broad Institute Genome Sequencing Center for Infectious Disease"/>
            <person name="Wu L."/>
            <person name="Ma J."/>
        </authorList>
    </citation>
    <scope>NUCLEOTIDE SEQUENCE [LARGE SCALE GENOMIC DNA]</scope>
    <source>
        <strain evidence="5">JCM 1407</strain>
    </source>
</reference>
<keyword evidence="5" id="KW-1185">Reference proteome</keyword>
<comment type="caution">
    <text evidence="2">Lacks conserved residue(s) required for the propagation of feature annotation.</text>
</comment>
<dbReference type="RefSeq" id="WP_343759287.1">
    <property type="nucleotide sequence ID" value="NZ_BAAACG010000006.1"/>
</dbReference>
<dbReference type="InterPro" id="IPR000424">
    <property type="entry name" value="Primosome_PriB/ssb"/>
</dbReference>
<dbReference type="Gene3D" id="2.40.50.140">
    <property type="entry name" value="Nucleic acid-binding proteins"/>
    <property type="match status" value="1"/>
</dbReference>
<dbReference type="Proteomes" id="UP001501510">
    <property type="component" value="Unassembled WGS sequence"/>
</dbReference>